<dbReference type="OrthoDB" id="10248475at2759"/>
<comment type="catalytic activity">
    <reaction evidence="6 8">
        <text>hydrogencarbonate + H(+) = CO2 + H2O</text>
        <dbReference type="Rhea" id="RHEA:10748"/>
        <dbReference type="ChEBI" id="CHEBI:15377"/>
        <dbReference type="ChEBI" id="CHEBI:15378"/>
        <dbReference type="ChEBI" id="CHEBI:16526"/>
        <dbReference type="ChEBI" id="CHEBI:17544"/>
        <dbReference type="EC" id="4.2.1.1"/>
    </reaction>
</comment>
<comment type="similarity">
    <text evidence="1 8">Belongs to the beta-class carbonic anhydrase family.</text>
</comment>
<evidence type="ECO:0000256" key="4">
    <source>
        <dbReference type="ARBA" id="ARBA00022833"/>
    </source>
</evidence>
<dbReference type="InterPro" id="IPR001765">
    <property type="entry name" value="Carbonic_anhydrase"/>
</dbReference>
<dbReference type="GO" id="GO:0034599">
    <property type="term" value="P:cellular response to oxidative stress"/>
    <property type="evidence" value="ECO:0007669"/>
    <property type="project" value="TreeGrafter"/>
</dbReference>
<feature type="binding site" evidence="7">
    <location>
        <position position="124"/>
    </location>
    <ligand>
        <name>Zn(2+)</name>
        <dbReference type="ChEBI" id="CHEBI:29105"/>
    </ligand>
</feature>
<keyword evidence="5 8" id="KW-0456">Lyase</keyword>
<dbReference type="EMBL" id="KN840916">
    <property type="protein sequence ID" value="KIP01124.1"/>
    <property type="molecule type" value="Genomic_DNA"/>
</dbReference>
<dbReference type="GO" id="GO:0071244">
    <property type="term" value="P:cellular response to carbon dioxide"/>
    <property type="evidence" value="ECO:0007669"/>
    <property type="project" value="TreeGrafter"/>
</dbReference>
<dbReference type="HOGENOM" id="CLU_159035_0_0_1"/>
<dbReference type="GO" id="GO:0008270">
    <property type="term" value="F:zinc ion binding"/>
    <property type="evidence" value="ECO:0007669"/>
    <property type="project" value="UniProtKB-UniRule"/>
</dbReference>
<evidence type="ECO:0000256" key="6">
    <source>
        <dbReference type="ARBA" id="ARBA00048348"/>
    </source>
</evidence>
<feature type="binding site" evidence="7">
    <location>
        <position position="68"/>
    </location>
    <ligand>
        <name>Zn(2+)</name>
        <dbReference type="ChEBI" id="CHEBI:29105"/>
    </ligand>
</feature>
<organism evidence="9 10">
    <name type="scientific">Phlebiopsis gigantea (strain 11061_1 CR5-6)</name>
    <name type="common">White-rot fungus</name>
    <name type="synonym">Peniophora gigantea</name>
    <dbReference type="NCBI Taxonomy" id="745531"/>
    <lineage>
        <taxon>Eukaryota</taxon>
        <taxon>Fungi</taxon>
        <taxon>Dikarya</taxon>
        <taxon>Basidiomycota</taxon>
        <taxon>Agaricomycotina</taxon>
        <taxon>Agaricomycetes</taxon>
        <taxon>Polyporales</taxon>
        <taxon>Phanerochaetaceae</taxon>
        <taxon>Phlebiopsis</taxon>
    </lineage>
</organism>
<dbReference type="Pfam" id="PF00484">
    <property type="entry name" value="Pro_CA"/>
    <property type="match status" value="1"/>
</dbReference>
<dbReference type="Proteomes" id="UP000053257">
    <property type="component" value="Unassembled WGS sequence"/>
</dbReference>
<keyword evidence="10" id="KW-1185">Reference proteome</keyword>
<feature type="binding site" evidence="7">
    <location>
        <position position="127"/>
    </location>
    <ligand>
        <name>Zn(2+)</name>
        <dbReference type="ChEBI" id="CHEBI:29105"/>
    </ligand>
</feature>
<evidence type="ECO:0000256" key="8">
    <source>
        <dbReference type="RuleBase" id="RU003956"/>
    </source>
</evidence>
<evidence type="ECO:0000313" key="9">
    <source>
        <dbReference type="EMBL" id="KIP01124.1"/>
    </source>
</evidence>
<evidence type="ECO:0000256" key="2">
    <source>
        <dbReference type="ARBA" id="ARBA00012925"/>
    </source>
</evidence>
<dbReference type="STRING" id="745531.A0A0C3N9F9"/>
<accession>A0A0C3N9F9</accession>
<sequence length="131" mass="13761">MTAAVVAQRTVPTGPVKPGHTTLHDPSGVLTRLLTSNAQWATDVSRVEPAFFEQCAKGQSPKVLWIGCADSRVPESVVLACKPGEVFVTRNIANQVHLHDDSVLAVLAYAVAELGVEHVVVVGHSNCGGVA</sequence>
<feature type="non-terminal residue" evidence="9">
    <location>
        <position position="131"/>
    </location>
</feature>
<dbReference type="AlphaFoldDB" id="A0A0C3N9F9"/>
<proteinExistence type="inferred from homology"/>
<dbReference type="SMART" id="SM00947">
    <property type="entry name" value="Pro_CA"/>
    <property type="match status" value="1"/>
</dbReference>
<gene>
    <name evidence="9" type="ORF">PHLGIDRAFT_38394</name>
</gene>
<dbReference type="Gene3D" id="3.40.1050.10">
    <property type="entry name" value="Carbonic anhydrase"/>
    <property type="match status" value="1"/>
</dbReference>
<name>A0A0C3N9F9_PHLG1</name>
<evidence type="ECO:0000256" key="3">
    <source>
        <dbReference type="ARBA" id="ARBA00022723"/>
    </source>
</evidence>
<dbReference type="InterPro" id="IPR036874">
    <property type="entry name" value="Carbonic_anhydrase_sf"/>
</dbReference>
<evidence type="ECO:0000256" key="5">
    <source>
        <dbReference type="ARBA" id="ARBA00023239"/>
    </source>
</evidence>
<comment type="cofactor">
    <cofactor evidence="7">
        <name>Zn(2+)</name>
        <dbReference type="ChEBI" id="CHEBI:29105"/>
    </cofactor>
    <text evidence="7">Binds 1 zinc ion per subunit.</text>
</comment>
<keyword evidence="3 7" id="KW-0479">Metal-binding</keyword>
<feature type="binding site" evidence="7">
    <location>
        <position position="70"/>
    </location>
    <ligand>
        <name>Zn(2+)</name>
        <dbReference type="ChEBI" id="CHEBI:29105"/>
    </ligand>
</feature>
<dbReference type="SUPFAM" id="SSF53056">
    <property type="entry name" value="beta-carbonic anhydrase, cab"/>
    <property type="match status" value="1"/>
</dbReference>
<dbReference type="PANTHER" id="PTHR11002:SF76">
    <property type="entry name" value="CARBONIC ANHYDRASE"/>
    <property type="match status" value="1"/>
</dbReference>
<comment type="function">
    <text evidence="8">Reversible hydration of carbon dioxide.</text>
</comment>
<dbReference type="EC" id="4.2.1.1" evidence="2 8"/>
<evidence type="ECO:0000256" key="1">
    <source>
        <dbReference type="ARBA" id="ARBA00006217"/>
    </source>
</evidence>
<evidence type="ECO:0000313" key="10">
    <source>
        <dbReference type="Proteomes" id="UP000053257"/>
    </source>
</evidence>
<reference evidence="9 10" key="1">
    <citation type="journal article" date="2014" name="PLoS Genet.">
        <title>Analysis of the Phlebiopsis gigantea genome, transcriptome and secretome provides insight into its pioneer colonization strategies of wood.</title>
        <authorList>
            <person name="Hori C."/>
            <person name="Ishida T."/>
            <person name="Igarashi K."/>
            <person name="Samejima M."/>
            <person name="Suzuki H."/>
            <person name="Master E."/>
            <person name="Ferreira P."/>
            <person name="Ruiz-Duenas F.J."/>
            <person name="Held B."/>
            <person name="Canessa P."/>
            <person name="Larrondo L.F."/>
            <person name="Schmoll M."/>
            <person name="Druzhinina I.S."/>
            <person name="Kubicek C.P."/>
            <person name="Gaskell J.A."/>
            <person name="Kersten P."/>
            <person name="St John F."/>
            <person name="Glasner J."/>
            <person name="Sabat G."/>
            <person name="Splinter BonDurant S."/>
            <person name="Syed K."/>
            <person name="Yadav J."/>
            <person name="Mgbeahuruike A.C."/>
            <person name="Kovalchuk A."/>
            <person name="Asiegbu F.O."/>
            <person name="Lackner G."/>
            <person name="Hoffmeister D."/>
            <person name="Rencoret J."/>
            <person name="Gutierrez A."/>
            <person name="Sun H."/>
            <person name="Lindquist E."/>
            <person name="Barry K."/>
            <person name="Riley R."/>
            <person name="Grigoriev I.V."/>
            <person name="Henrissat B."/>
            <person name="Kues U."/>
            <person name="Berka R.M."/>
            <person name="Martinez A.T."/>
            <person name="Covert S.F."/>
            <person name="Blanchette R.A."/>
            <person name="Cullen D."/>
        </authorList>
    </citation>
    <scope>NUCLEOTIDE SEQUENCE [LARGE SCALE GENOMIC DNA]</scope>
    <source>
        <strain evidence="9 10">11061_1 CR5-6</strain>
    </source>
</reference>
<keyword evidence="4 7" id="KW-0862">Zinc</keyword>
<evidence type="ECO:0000256" key="7">
    <source>
        <dbReference type="PIRSR" id="PIRSR601765-1"/>
    </source>
</evidence>
<protein>
    <recommendedName>
        <fullName evidence="2 8">Carbonic anhydrase</fullName>
        <ecNumber evidence="2 8">4.2.1.1</ecNumber>
    </recommendedName>
    <alternativeName>
        <fullName evidence="8">Carbonate dehydratase</fullName>
    </alternativeName>
</protein>
<dbReference type="GO" id="GO:0004089">
    <property type="term" value="F:carbonate dehydratase activity"/>
    <property type="evidence" value="ECO:0007669"/>
    <property type="project" value="UniProtKB-UniRule"/>
</dbReference>
<dbReference type="PANTHER" id="PTHR11002">
    <property type="entry name" value="CARBONIC ANHYDRASE"/>
    <property type="match status" value="1"/>
</dbReference>